<evidence type="ECO:0000313" key="2">
    <source>
        <dbReference type="Proteomes" id="UP001157974"/>
    </source>
</evidence>
<name>A0AAV8V2I1_9RHOD</name>
<protein>
    <recommendedName>
        <fullName evidence="3">Amidohydrolase 3 domain-containing protein</fullName>
    </recommendedName>
</protein>
<reference evidence="1 2" key="1">
    <citation type="journal article" date="2023" name="Nat. Commun.">
        <title>Origin of minicircular mitochondrial genomes in red algae.</title>
        <authorList>
            <person name="Lee Y."/>
            <person name="Cho C.H."/>
            <person name="Lee Y.M."/>
            <person name="Park S.I."/>
            <person name="Yang J.H."/>
            <person name="West J.A."/>
            <person name="Bhattacharya D."/>
            <person name="Yoon H.S."/>
        </authorList>
    </citation>
    <scope>NUCLEOTIDE SEQUENCE [LARGE SCALE GENOMIC DNA]</scope>
    <source>
        <strain evidence="1 2">CCMP1338</strain>
        <tissue evidence="1">Whole cell</tissue>
    </source>
</reference>
<organism evidence="1 2">
    <name type="scientific">Rhodosorus marinus</name>
    <dbReference type="NCBI Taxonomy" id="101924"/>
    <lineage>
        <taxon>Eukaryota</taxon>
        <taxon>Rhodophyta</taxon>
        <taxon>Stylonematophyceae</taxon>
        <taxon>Stylonematales</taxon>
        <taxon>Stylonemataceae</taxon>
        <taxon>Rhodosorus</taxon>
    </lineage>
</organism>
<dbReference type="Proteomes" id="UP001157974">
    <property type="component" value="Unassembled WGS sequence"/>
</dbReference>
<comment type="caution">
    <text evidence="1">The sequence shown here is derived from an EMBL/GenBank/DDBJ whole genome shotgun (WGS) entry which is preliminary data.</text>
</comment>
<dbReference type="Gene3D" id="2.30.40.10">
    <property type="entry name" value="Urease, subunit C, domain 1"/>
    <property type="match status" value="1"/>
</dbReference>
<gene>
    <name evidence="1" type="ORF">NDN08_005747</name>
</gene>
<evidence type="ECO:0008006" key="3">
    <source>
        <dbReference type="Google" id="ProtNLM"/>
    </source>
</evidence>
<evidence type="ECO:0000313" key="1">
    <source>
        <dbReference type="EMBL" id="KAJ8909049.1"/>
    </source>
</evidence>
<keyword evidence="2" id="KW-1185">Reference proteome</keyword>
<proteinExistence type="predicted"/>
<dbReference type="EMBL" id="JAMWBK010000001">
    <property type="protein sequence ID" value="KAJ8909049.1"/>
    <property type="molecule type" value="Genomic_DNA"/>
</dbReference>
<dbReference type="AlphaFoldDB" id="A0AAV8V2I1"/>
<accession>A0AAV8V2I1</accession>
<dbReference type="GO" id="GO:0016810">
    <property type="term" value="F:hydrolase activity, acting on carbon-nitrogen (but not peptide) bonds"/>
    <property type="evidence" value="ECO:0007669"/>
    <property type="project" value="InterPro"/>
</dbReference>
<sequence length="93" mass="9941">MTAVSKTSYLLCKFLEDNGVAQMAKKGRIKVGCDADITIFDPETITDNATRENGAAASSGIPHVIVNGIPIVRNSTIVEGVYPGRPIRNPILE</sequence>
<dbReference type="SUPFAM" id="SSF51338">
    <property type="entry name" value="Composite domain of metallo-dependent hydrolases"/>
    <property type="match status" value="1"/>
</dbReference>
<dbReference type="InterPro" id="IPR011059">
    <property type="entry name" value="Metal-dep_hydrolase_composite"/>
</dbReference>